<evidence type="ECO:0000256" key="2">
    <source>
        <dbReference type="ARBA" id="ARBA00004305"/>
    </source>
</evidence>
<comment type="catalytic activity">
    <reaction evidence="9">
        <text>N(6)-[(R)-lipoyl]-L-lysyl-[protein] + 3-methyl-2-oxobutanoate + H(+) = N(6)-[(R)-S(8)-2-methylpropanoyldihydrolipoyl]-L-lysyl-[protein] + CO2</text>
        <dbReference type="Rhea" id="RHEA:13457"/>
        <dbReference type="Rhea" id="RHEA-COMP:10474"/>
        <dbReference type="Rhea" id="RHEA-COMP:10497"/>
        <dbReference type="ChEBI" id="CHEBI:11851"/>
        <dbReference type="ChEBI" id="CHEBI:15378"/>
        <dbReference type="ChEBI" id="CHEBI:16526"/>
        <dbReference type="ChEBI" id="CHEBI:83099"/>
        <dbReference type="ChEBI" id="CHEBI:83142"/>
        <dbReference type="EC" id="1.2.4.4"/>
    </reaction>
</comment>
<evidence type="ECO:0000256" key="6">
    <source>
        <dbReference type="ARBA" id="ARBA00022958"/>
    </source>
</evidence>
<dbReference type="GO" id="GO:0005759">
    <property type="term" value="C:mitochondrial matrix"/>
    <property type="evidence" value="ECO:0007669"/>
    <property type="project" value="UniProtKB-SubCell"/>
</dbReference>
<evidence type="ECO:0000313" key="12">
    <source>
        <dbReference type="Proteomes" id="UP000789524"/>
    </source>
</evidence>
<dbReference type="InterPro" id="IPR050771">
    <property type="entry name" value="Alpha-ketoacid_DH_E1_comp"/>
</dbReference>
<reference evidence="11" key="1">
    <citation type="submission" date="2021-09" db="EMBL/GenBank/DDBJ databases">
        <authorList>
            <person name="Martin H S."/>
        </authorList>
    </citation>
    <scope>NUCLEOTIDE SEQUENCE</scope>
</reference>
<dbReference type="EMBL" id="CAKASE010000048">
    <property type="protein sequence ID" value="CAG9562287.1"/>
    <property type="molecule type" value="Genomic_DNA"/>
</dbReference>
<dbReference type="EC" id="1.2.4.4" evidence="9"/>
<keyword evidence="4" id="KW-0479">Metal-binding</keyword>
<comment type="similarity">
    <text evidence="3 9">Belongs to the BCKDHA family.</text>
</comment>
<dbReference type="GO" id="GO:0009083">
    <property type="term" value="P:branched-chain amino acid catabolic process"/>
    <property type="evidence" value="ECO:0007669"/>
    <property type="project" value="TreeGrafter"/>
</dbReference>
<evidence type="ECO:0000256" key="3">
    <source>
        <dbReference type="ARBA" id="ARBA00008646"/>
    </source>
</evidence>
<dbReference type="InterPro" id="IPR001017">
    <property type="entry name" value="DH_E1"/>
</dbReference>
<evidence type="ECO:0000256" key="8">
    <source>
        <dbReference type="ARBA" id="ARBA00023128"/>
    </source>
</evidence>
<comment type="subcellular location">
    <subcellularLocation>
        <location evidence="2">Mitochondrion matrix</location>
    </subcellularLocation>
</comment>
<comment type="cofactor">
    <cofactor evidence="1 9">
        <name>thiamine diphosphate</name>
        <dbReference type="ChEBI" id="CHEBI:58937"/>
    </cofactor>
</comment>
<evidence type="ECO:0000256" key="1">
    <source>
        <dbReference type="ARBA" id="ARBA00001964"/>
    </source>
</evidence>
<dbReference type="OrthoDB" id="3845at2759"/>
<evidence type="ECO:0000259" key="10">
    <source>
        <dbReference type="Pfam" id="PF00676"/>
    </source>
</evidence>
<comment type="caution">
    <text evidence="11">The sequence shown here is derived from an EMBL/GenBank/DDBJ whole genome shotgun (WGS) entry which is preliminary data.</text>
</comment>
<dbReference type="InterPro" id="IPR029061">
    <property type="entry name" value="THDP-binding"/>
</dbReference>
<dbReference type="FunFam" id="3.40.50.970:FF:000015">
    <property type="entry name" value="2-oxoisovalerate dehydrogenase subunit alpha"/>
    <property type="match status" value="1"/>
</dbReference>
<accession>A0A8J2QG96</accession>
<dbReference type="PANTHER" id="PTHR43380:SF1">
    <property type="entry name" value="2-OXOISOVALERATE DEHYDROGENASE SUBUNIT ALPHA, MITOCHONDRIAL"/>
    <property type="match status" value="1"/>
</dbReference>
<keyword evidence="12" id="KW-1185">Reference proteome</keyword>
<sequence length="435" mass="49052">MALKCGVSFMRLAQLHKTIRCLSTRTRPETINNGGSHAAFPGVKAPYTTEIKFLNEHSYEPIPIYRVLDNNGEVIDSREEPDIDNDTLLNMYRTMIQLNQMDKILYESQRQGRISFYMTNYGEEGIHVGSAAALSPSDLVFAQYREAGVLLYRGLTVTELVNQCYGNHEDPAKGRQMPVHYGSKQRNIVTISSPLATQMPQAVGAAYAFRRAGSGRVVTCFFGEGAASEGDAHAAFNFAATLNCPIILMCRNNGYAISTPTSEQYRGDGVAARGPAAGLHTVRVDGTDALAVYNAVKKARQLAVCNTPVLLEAMSYRVGHHSTSDDSSAYRSTDEIQKWTQEESPARKMRLYLERKGLWSEKQEAEQVREGREVVIRAMQRAEKEKKPNWREMLHDVYYDMPPILLKQMKQMESHLEKYKEHYPLEQYQDEENTA</sequence>
<keyword evidence="5" id="KW-0809">Transit peptide</keyword>
<dbReference type="CDD" id="cd02000">
    <property type="entry name" value="TPP_E1_PDC_ADC_BCADC"/>
    <property type="match status" value="1"/>
</dbReference>
<evidence type="ECO:0000256" key="4">
    <source>
        <dbReference type="ARBA" id="ARBA00022723"/>
    </source>
</evidence>
<dbReference type="GO" id="GO:0003863">
    <property type="term" value="F:branched-chain 2-oxo acid dehydrogenase activity"/>
    <property type="evidence" value="ECO:0007669"/>
    <property type="project" value="UniProtKB-EC"/>
</dbReference>
<evidence type="ECO:0000256" key="9">
    <source>
        <dbReference type="RuleBase" id="RU365014"/>
    </source>
</evidence>
<organism evidence="11 12">
    <name type="scientific">Danaus chrysippus</name>
    <name type="common">African queen</name>
    <dbReference type="NCBI Taxonomy" id="151541"/>
    <lineage>
        <taxon>Eukaryota</taxon>
        <taxon>Metazoa</taxon>
        <taxon>Ecdysozoa</taxon>
        <taxon>Arthropoda</taxon>
        <taxon>Hexapoda</taxon>
        <taxon>Insecta</taxon>
        <taxon>Pterygota</taxon>
        <taxon>Neoptera</taxon>
        <taxon>Endopterygota</taxon>
        <taxon>Lepidoptera</taxon>
        <taxon>Glossata</taxon>
        <taxon>Ditrysia</taxon>
        <taxon>Papilionoidea</taxon>
        <taxon>Nymphalidae</taxon>
        <taxon>Danainae</taxon>
        <taxon>Danaini</taxon>
        <taxon>Danaina</taxon>
        <taxon>Danaus</taxon>
        <taxon>Anosia</taxon>
    </lineage>
</organism>
<evidence type="ECO:0000256" key="5">
    <source>
        <dbReference type="ARBA" id="ARBA00022946"/>
    </source>
</evidence>
<keyword evidence="7 9" id="KW-0560">Oxidoreductase</keyword>
<evidence type="ECO:0000256" key="7">
    <source>
        <dbReference type="ARBA" id="ARBA00023002"/>
    </source>
</evidence>
<name>A0A8J2QG96_9NEOP</name>
<feature type="domain" description="Dehydrogenase E1 component" evidence="10">
    <location>
        <begin position="92"/>
        <end position="389"/>
    </location>
</feature>
<keyword evidence="8" id="KW-0496">Mitochondrion</keyword>
<gene>
    <name evidence="11" type="ORF">DCHRY22_LOCUS3649</name>
</gene>
<dbReference type="GO" id="GO:0046872">
    <property type="term" value="F:metal ion binding"/>
    <property type="evidence" value="ECO:0007669"/>
    <property type="project" value="UniProtKB-KW"/>
</dbReference>
<keyword evidence="9" id="KW-0786">Thiamine pyrophosphate</keyword>
<dbReference type="Pfam" id="PF00676">
    <property type="entry name" value="E1_dh"/>
    <property type="match status" value="1"/>
</dbReference>
<dbReference type="Proteomes" id="UP000789524">
    <property type="component" value="Unassembled WGS sequence"/>
</dbReference>
<dbReference type="Gene3D" id="3.40.50.970">
    <property type="match status" value="1"/>
</dbReference>
<dbReference type="SUPFAM" id="SSF52518">
    <property type="entry name" value="Thiamin diphosphate-binding fold (THDP-binding)"/>
    <property type="match status" value="1"/>
</dbReference>
<dbReference type="AlphaFoldDB" id="A0A8J2QG96"/>
<protein>
    <recommendedName>
        <fullName evidence="9">2-oxoisovalerate dehydrogenase subunit alpha</fullName>
        <ecNumber evidence="9">1.2.4.4</ecNumber>
    </recommendedName>
    <alternativeName>
        <fullName evidence="9">Branched-chain alpha-keto acid dehydrogenase E1 component alpha chain</fullName>
    </alternativeName>
</protein>
<keyword evidence="6" id="KW-0630">Potassium</keyword>
<comment type="function">
    <text evidence="9">The branched-chain alpha-keto dehydrogenase complex catalyzes the overall conversion of alpha-keto acids to acyl-CoA and CO(2). It contains multiple copies of three enzymatic components: branched-chain alpha-keto acid decarboxylase (E1), lipoamide acyltransferase (E2) and lipoamide dehydrogenase (E3).</text>
</comment>
<proteinExistence type="inferred from homology"/>
<evidence type="ECO:0000313" key="11">
    <source>
        <dbReference type="EMBL" id="CAG9562287.1"/>
    </source>
</evidence>
<dbReference type="PANTHER" id="PTHR43380">
    <property type="entry name" value="2-OXOISOVALERATE DEHYDROGENASE SUBUNIT ALPHA, MITOCHONDRIAL"/>
    <property type="match status" value="1"/>
</dbReference>